<reference evidence="5 6" key="1">
    <citation type="journal article" date="2012" name="Appl. Environ. Microbiol.">
        <title>Short-read sequencing for genomic analysis of the brown rot fungus Fibroporia radiculosa.</title>
        <authorList>
            <person name="Tang J.D."/>
            <person name="Perkins A.D."/>
            <person name="Sonstegard T.S."/>
            <person name="Schroeder S.G."/>
            <person name="Burgess S.C."/>
            <person name="Diehl S.V."/>
        </authorList>
    </citation>
    <scope>NUCLEOTIDE SEQUENCE [LARGE SCALE GENOMIC DNA]</scope>
    <source>
        <strain evidence="5 6">TFFH 294</strain>
    </source>
</reference>
<dbReference type="InParanoid" id="J4GVP2"/>
<keyword evidence="4" id="KW-1133">Transmembrane helix</keyword>
<evidence type="ECO:0000313" key="6">
    <source>
        <dbReference type="Proteomes" id="UP000006352"/>
    </source>
</evidence>
<evidence type="ECO:0000256" key="3">
    <source>
        <dbReference type="ARBA" id="ARBA00023002"/>
    </source>
</evidence>
<keyword evidence="4" id="KW-0812">Transmembrane</keyword>
<dbReference type="Pfam" id="PF00106">
    <property type="entry name" value="adh_short"/>
    <property type="match status" value="1"/>
</dbReference>
<feature type="transmembrane region" description="Helical" evidence="4">
    <location>
        <begin position="246"/>
        <end position="266"/>
    </location>
</feature>
<accession>J4GVP2</accession>
<dbReference type="AlphaFoldDB" id="J4GVP2"/>
<dbReference type="RefSeq" id="XP_012184883.1">
    <property type="nucleotide sequence ID" value="XM_012329493.1"/>
</dbReference>
<evidence type="ECO:0000313" key="5">
    <source>
        <dbReference type="EMBL" id="CCM05600.1"/>
    </source>
</evidence>
<dbReference type="PANTHER" id="PTHR24320">
    <property type="entry name" value="RETINOL DEHYDROGENASE"/>
    <property type="match status" value="1"/>
</dbReference>
<comment type="similarity">
    <text evidence="1">Belongs to the short-chain dehydrogenases/reductases (SDR) family.</text>
</comment>
<evidence type="ECO:0008006" key="7">
    <source>
        <dbReference type="Google" id="ProtNLM"/>
    </source>
</evidence>
<keyword evidence="6" id="KW-1185">Reference proteome</keyword>
<keyword evidence="3" id="KW-0560">Oxidoreductase</keyword>
<dbReference type="STRING" id="599839.J4GVP2"/>
<evidence type="ECO:0000256" key="1">
    <source>
        <dbReference type="ARBA" id="ARBA00006484"/>
    </source>
</evidence>
<dbReference type="GO" id="GO:0016491">
    <property type="term" value="F:oxidoreductase activity"/>
    <property type="evidence" value="ECO:0007669"/>
    <property type="project" value="UniProtKB-KW"/>
</dbReference>
<dbReference type="FunCoup" id="J4GVP2">
    <property type="interactions" value="142"/>
</dbReference>
<dbReference type="GeneID" id="24100511"/>
<dbReference type="SUPFAM" id="SSF51735">
    <property type="entry name" value="NAD(P)-binding Rossmann-fold domains"/>
    <property type="match status" value="1"/>
</dbReference>
<dbReference type="EMBL" id="HE797197">
    <property type="protein sequence ID" value="CCM05600.1"/>
    <property type="molecule type" value="Genomic_DNA"/>
</dbReference>
<dbReference type="InterPro" id="IPR002347">
    <property type="entry name" value="SDR_fam"/>
</dbReference>
<keyword evidence="4" id="KW-0472">Membrane</keyword>
<dbReference type="PANTHER" id="PTHR24320:SF282">
    <property type="entry name" value="WW DOMAIN-CONTAINING OXIDOREDUCTASE"/>
    <property type="match status" value="1"/>
</dbReference>
<dbReference type="HOGENOM" id="CLU_010194_44_6_1"/>
<dbReference type="PRINTS" id="PR00081">
    <property type="entry name" value="GDHRDH"/>
</dbReference>
<evidence type="ECO:0000256" key="2">
    <source>
        <dbReference type="ARBA" id="ARBA00022857"/>
    </source>
</evidence>
<dbReference type="Gene3D" id="3.40.50.720">
    <property type="entry name" value="NAD(P)-binding Rossmann-like Domain"/>
    <property type="match status" value="1"/>
</dbReference>
<dbReference type="InterPro" id="IPR036291">
    <property type="entry name" value="NAD(P)-bd_dom_sf"/>
</dbReference>
<dbReference type="OrthoDB" id="191139at2759"/>
<gene>
    <name evidence="5" type="ORF">FIBRA_07828</name>
</gene>
<sequence>MYRVTNPTTDWTADRIPDLAGRTIIVTGGNVGIGYETIKALLQRNAKVYMASRSRQKAVEAISQLKNETGKEAIFLELDLSSLASCRKAAEEFLRKETELHVLFNNAGVMVPPIDMVSADGYDLQFGTNVVGHFLFTELLLPALRAATQSSVDHHARVITTSSSGAMICPIDWDTLKDGPARRKKSINLLYAQSKFVSTRSLLLVVRIVVTNAMAVTKANVVVARELAKRFADENILSISVDPGTLLSFFLFVFAFSSYPAPIGAIRTELQRHSAAAGGIMGWFSKNTQSWLRPASFGALTQLWAGTTPEALNFNGKYFVPTAREAKCRAEAYDDDLGQKLWQWLQKETGTE</sequence>
<name>J4GVP2_9APHY</name>
<keyword evidence="2" id="KW-0521">NADP</keyword>
<protein>
    <recommendedName>
        <fullName evidence="7">NAD(P)-binding protein</fullName>
    </recommendedName>
</protein>
<evidence type="ECO:0000256" key="4">
    <source>
        <dbReference type="SAM" id="Phobius"/>
    </source>
</evidence>
<dbReference type="Proteomes" id="UP000006352">
    <property type="component" value="Unassembled WGS sequence"/>
</dbReference>
<proteinExistence type="inferred from homology"/>
<organism evidence="5 6">
    <name type="scientific">Fibroporia radiculosa</name>
    <dbReference type="NCBI Taxonomy" id="599839"/>
    <lineage>
        <taxon>Eukaryota</taxon>
        <taxon>Fungi</taxon>
        <taxon>Dikarya</taxon>
        <taxon>Basidiomycota</taxon>
        <taxon>Agaricomycotina</taxon>
        <taxon>Agaricomycetes</taxon>
        <taxon>Polyporales</taxon>
        <taxon>Fibroporiaceae</taxon>
        <taxon>Fibroporia</taxon>
    </lineage>
</organism>